<dbReference type="Proteomes" id="UP000245138">
    <property type="component" value="Unassembled WGS sequence"/>
</dbReference>
<name>A0A2U1TY50_9GAMM</name>
<proteinExistence type="predicted"/>
<dbReference type="AlphaFoldDB" id="A0A2U1TY50"/>
<reference evidence="1 2" key="1">
    <citation type="submission" date="2018-04" db="EMBL/GenBank/DDBJ databases">
        <title>Brenneria corticis sp.nov.</title>
        <authorList>
            <person name="Li Y."/>
        </authorList>
    </citation>
    <scope>NUCLEOTIDE SEQUENCE [LARGE SCALE GENOMIC DNA]</scope>
    <source>
        <strain evidence="1 2">LMG 27715</strain>
    </source>
</reference>
<keyword evidence="2" id="KW-1185">Reference proteome</keyword>
<evidence type="ECO:0000313" key="2">
    <source>
        <dbReference type="Proteomes" id="UP000245138"/>
    </source>
</evidence>
<dbReference type="OrthoDB" id="6580484at2"/>
<dbReference type="RefSeq" id="WP_109053318.1">
    <property type="nucleotide sequence ID" value="NZ_QDKJ01000003.1"/>
</dbReference>
<protein>
    <submittedName>
        <fullName evidence="1">Uncharacterized protein</fullName>
    </submittedName>
</protein>
<gene>
    <name evidence="1" type="ORF">B4923_05275</name>
</gene>
<evidence type="ECO:0000313" key="1">
    <source>
        <dbReference type="EMBL" id="PWC14320.1"/>
    </source>
</evidence>
<dbReference type="EMBL" id="QDKJ01000003">
    <property type="protein sequence ID" value="PWC14320.1"/>
    <property type="molecule type" value="Genomic_DNA"/>
</dbReference>
<dbReference type="InterPro" id="IPR009610">
    <property type="entry name" value="CbtA_toxin"/>
</dbReference>
<dbReference type="Pfam" id="PF06755">
    <property type="entry name" value="CbtA_toxin"/>
    <property type="match status" value="1"/>
</dbReference>
<comment type="caution">
    <text evidence="1">The sequence shown here is derived from an EMBL/GenBank/DDBJ whole genome shotgun (WGS) entry which is preliminary data.</text>
</comment>
<organism evidence="1 2">
    <name type="scientific">Brenneria roseae subsp. americana</name>
    <dbReference type="NCBI Taxonomy" id="1508507"/>
    <lineage>
        <taxon>Bacteria</taxon>
        <taxon>Pseudomonadati</taxon>
        <taxon>Pseudomonadota</taxon>
        <taxon>Gammaproteobacteria</taxon>
        <taxon>Enterobacterales</taxon>
        <taxon>Pectobacteriaceae</taxon>
        <taxon>Brenneria</taxon>
    </lineage>
</organism>
<sequence length="63" mass="6836">MSDNSIPAPGVPGNTVLPPVNIWQRLLSHLLEKQSPFITAVDILRARRATGLMQAAKDCEPLS</sequence>
<accession>A0A2U1TY50</accession>